<dbReference type="InterPro" id="IPR007470">
    <property type="entry name" value="HemX"/>
</dbReference>
<evidence type="ECO:0000313" key="5">
    <source>
        <dbReference type="Proteomes" id="UP001369082"/>
    </source>
</evidence>
<dbReference type="RefSeq" id="WP_341597553.1">
    <property type="nucleotide sequence ID" value="NZ_JBAKAZ010000024.1"/>
</dbReference>
<evidence type="ECO:0000313" key="4">
    <source>
        <dbReference type="EMBL" id="MEL0629524.1"/>
    </source>
</evidence>
<keyword evidence="5" id="KW-1185">Reference proteome</keyword>
<organism evidence="4 5">
    <name type="scientific">Psychromonas aquatilis</name>
    <dbReference type="NCBI Taxonomy" id="2005072"/>
    <lineage>
        <taxon>Bacteria</taxon>
        <taxon>Pseudomonadati</taxon>
        <taxon>Pseudomonadota</taxon>
        <taxon>Gammaproteobacteria</taxon>
        <taxon>Alteromonadales</taxon>
        <taxon>Psychromonadaceae</taxon>
        <taxon>Psychromonas</taxon>
    </lineage>
</organism>
<name>A0ABU9GQC5_9GAMM</name>
<evidence type="ECO:0000256" key="1">
    <source>
        <dbReference type="SAM" id="Coils"/>
    </source>
</evidence>
<dbReference type="EC" id="2.1.1.107" evidence="4"/>
<dbReference type="GO" id="GO:0032259">
    <property type="term" value="P:methylation"/>
    <property type="evidence" value="ECO:0007669"/>
    <property type="project" value="UniProtKB-KW"/>
</dbReference>
<keyword evidence="4" id="KW-0808">Transferase</keyword>
<proteinExistence type="predicted"/>
<feature type="transmembrane region" description="Helical" evidence="3">
    <location>
        <begin position="34"/>
        <end position="57"/>
    </location>
</feature>
<dbReference type="Pfam" id="PF04375">
    <property type="entry name" value="HemX"/>
    <property type="match status" value="1"/>
</dbReference>
<dbReference type="Proteomes" id="UP001369082">
    <property type="component" value="Unassembled WGS sequence"/>
</dbReference>
<evidence type="ECO:0000256" key="2">
    <source>
        <dbReference type="SAM" id="MobiDB-lite"/>
    </source>
</evidence>
<protein>
    <submittedName>
        <fullName evidence="4">Uroporphyrinogen-III C-methyltransferase</fullName>
        <ecNumber evidence="4">2.1.1.107</ecNumber>
    </submittedName>
</protein>
<dbReference type="PANTHER" id="PTHR38043:SF1">
    <property type="entry name" value="PROTEIN HEMX"/>
    <property type="match status" value="1"/>
</dbReference>
<dbReference type="EMBL" id="JBAKAZ010000024">
    <property type="protein sequence ID" value="MEL0629524.1"/>
    <property type="molecule type" value="Genomic_DNA"/>
</dbReference>
<feature type="region of interest" description="Disordered" evidence="2">
    <location>
        <begin position="1"/>
        <end position="24"/>
    </location>
</feature>
<feature type="coiled-coil region" evidence="1">
    <location>
        <begin position="89"/>
        <end position="116"/>
    </location>
</feature>
<reference evidence="4 5" key="1">
    <citation type="submission" date="2024-02" db="EMBL/GenBank/DDBJ databases">
        <title>Bacteria isolated from the canopy kelp, Nereocystis luetkeana.</title>
        <authorList>
            <person name="Pfister C.A."/>
            <person name="Younker I.T."/>
            <person name="Light S.H."/>
        </authorList>
    </citation>
    <scope>NUCLEOTIDE SEQUENCE [LARGE SCALE GENOMIC DNA]</scope>
    <source>
        <strain evidence="4 5">TI.1.05</strain>
    </source>
</reference>
<gene>
    <name evidence="4" type="ORF">V6256_07875</name>
</gene>
<comment type="caution">
    <text evidence="4">The sequence shown here is derived from an EMBL/GenBank/DDBJ whole genome shotgun (WGS) entry which is preliminary data.</text>
</comment>
<accession>A0ABU9GQC5</accession>
<keyword evidence="1" id="KW-0175">Coiled coil</keyword>
<sequence>MTDNNTEKQTLIEPNDAVNDEQKTVEEPKKKSKLLIVLIIICFLLSLCCLAFSFYLYKNTIVANGGYQHKVDALSTQLTTKIEQQNAKLRQSKSSTDKLKTQIEQLNLQLLDEQNKSKLFSADVETLQRKFAEANSRDSSDWILSEVEYLINLSGRKLWLEHDLRSSLALLQAADKRIIAMGDPSLNPLRRALLEDINTLEALPTRDIDGIVLALSGLQGRVDDLNVVGLEMPEVSDKDNKNVSGDVADWETNLNKSWSSFVNNFVVINHRDEPVEALISPDQAWYLKENLRSDLSKAEFAVYREQQDIYDLALKSAMDSVELFYDLEDRNNRQFYSVIKRLSEQKVSVSYPDQFKSAPLLSRILKQRVSKVFAIESAE</sequence>
<evidence type="ECO:0000256" key="3">
    <source>
        <dbReference type="SAM" id="Phobius"/>
    </source>
</evidence>
<dbReference type="PANTHER" id="PTHR38043">
    <property type="entry name" value="PROTEIN HEMX"/>
    <property type="match status" value="1"/>
</dbReference>
<dbReference type="GO" id="GO:0004851">
    <property type="term" value="F:uroporphyrin-III C-methyltransferase activity"/>
    <property type="evidence" value="ECO:0007669"/>
    <property type="project" value="UniProtKB-EC"/>
</dbReference>
<keyword evidence="3" id="KW-0812">Transmembrane</keyword>
<keyword evidence="4" id="KW-0489">Methyltransferase</keyword>
<keyword evidence="3" id="KW-0472">Membrane</keyword>
<keyword evidence="3" id="KW-1133">Transmembrane helix</keyword>